<protein>
    <submittedName>
        <fullName evidence="3">Transposon protein, putative, CACTA, En/Spm sub-class</fullName>
    </submittedName>
</protein>
<reference evidence="3" key="1">
    <citation type="journal article" date="2005" name="BMC Biol.">
        <title>The sequence of rice chromosomes 11 and 12, rich in disease resistance genes and recent gene duplications.</title>
        <authorList>
            <consortium name="The rice chromosomes 11 and 12 sequencing consortia"/>
        </authorList>
    </citation>
    <scope>NUCLEOTIDE SEQUENCE [LARGE SCALE GENOMIC DNA]</scope>
</reference>
<sequence>MTIGHGESGEMTEYCGYIKEIIEISFDGTKPLTLVLFNCHWFDPSQVWYSPRYGLVEVAHASILLKFEPFVIAHQATQVYYMPYPCKSVQDLTNWWVVYKVQPIGRLEVPTDQDYDFVPNTDVVHYFQEDGLLGSFVIDLGLNFDNNSEEVASSRDTEDICNGKDLELLNGSSIQDVNDDDDESYCTDSSNEDDEYPTNRDILFDEYF</sequence>
<dbReference type="Pfam" id="PF13952">
    <property type="entry name" value="DUF4216"/>
    <property type="match status" value="1"/>
</dbReference>
<reference evidence="3" key="3">
    <citation type="submission" date="2006-01" db="EMBL/GenBank/DDBJ databases">
        <authorList>
            <person name="Buell R."/>
        </authorList>
    </citation>
    <scope>NUCLEOTIDE SEQUENCE</scope>
</reference>
<organism evidence="3">
    <name type="scientific">Oryza sativa subsp. japonica</name>
    <name type="common">Rice</name>
    <dbReference type="NCBI Taxonomy" id="39947"/>
    <lineage>
        <taxon>Eukaryota</taxon>
        <taxon>Viridiplantae</taxon>
        <taxon>Streptophyta</taxon>
        <taxon>Embryophyta</taxon>
        <taxon>Tracheophyta</taxon>
        <taxon>Spermatophyta</taxon>
        <taxon>Magnoliopsida</taxon>
        <taxon>Liliopsida</taxon>
        <taxon>Poales</taxon>
        <taxon>Poaceae</taxon>
        <taxon>BOP clade</taxon>
        <taxon>Oryzoideae</taxon>
        <taxon>Oryzeae</taxon>
        <taxon>Oryzinae</taxon>
        <taxon>Oryza</taxon>
        <taxon>Oryza sativa</taxon>
    </lineage>
</organism>
<dbReference type="PANTHER" id="PTHR48258">
    <property type="entry name" value="DUF4218 DOMAIN-CONTAINING PROTEIN-RELATED"/>
    <property type="match status" value="1"/>
</dbReference>
<gene>
    <name evidence="3" type="ordered locus">LOC_Os11g36310</name>
</gene>
<reference evidence="3" key="2">
    <citation type="submission" date="2005-04" db="EMBL/GenBank/DDBJ databases">
        <authorList>
            <person name="Buell C.R."/>
            <person name="Wing R.A."/>
            <person name="McCombie W.A."/>
            <person name="Ouyang S."/>
        </authorList>
    </citation>
    <scope>NUCLEOTIDE SEQUENCE</scope>
</reference>
<feature type="domain" description="DUF4216" evidence="2">
    <location>
        <begin position="29"/>
        <end position="98"/>
    </location>
</feature>
<accession>Q2R2C2</accession>
<proteinExistence type="predicted"/>
<evidence type="ECO:0000256" key="1">
    <source>
        <dbReference type="SAM" id="MobiDB-lite"/>
    </source>
</evidence>
<evidence type="ECO:0000259" key="2">
    <source>
        <dbReference type="Pfam" id="PF13952"/>
    </source>
</evidence>
<dbReference type="PANTHER" id="PTHR48258:SF11">
    <property type="entry name" value="TDCA1-ORF2 PROTEIN"/>
    <property type="match status" value="1"/>
</dbReference>
<name>Q2R2C2_ORYSJ</name>
<dbReference type="EMBL" id="DP000010">
    <property type="protein sequence ID" value="ABA94341.1"/>
    <property type="molecule type" value="Genomic_DNA"/>
</dbReference>
<dbReference type="InterPro" id="IPR025312">
    <property type="entry name" value="DUF4216"/>
</dbReference>
<evidence type="ECO:0000313" key="3">
    <source>
        <dbReference type="EMBL" id="ABA94341.1"/>
    </source>
</evidence>
<feature type="compositionally biased region" description="Acidic residues" evidence="1">
    <location>
        <begin position="177"/>
        <end position="196"/>
    </location>
</feature>
<dbReference type="AlphaFoldDB" id="Q2R2C2"/>
<feature type="region of interest" description="Disordered" evidence="1">
    <location>
        <begin position="173"/>
        <end position="197"/>
    </location>
</feature>